<evidence type="ECO:0000259" key="2">
    <source>
        <dbReference type="Pfam" id="PF01558"/>
    </source>
</evidence>
<reference evidence="4" key="1">
    <citation type="submission" date="2021-05" db="EMBL/GenBank/DDBJ databases">
        <title>Energy efficiency and biological interactions define the core microbiome of deep oligotrophic groundwater.</title>
        <authorList>
            <person name="Mehrshad M."/>
            <person name="Lopez-Fernandez M."/>
            <person name="Bell E."/>
            <person name="Bernier-Latmani R."/>
            <person name="Bertilsson S."/>
            <person name="Dopson M."/>
        </authorList>
    </citation>
    <scope>NUCLEOTIDE SEQUENCE</scope>
    <source>
        <strain evidence="4">Modern_marine.mb.64</strain>
    </source>
</reference>
<dbReference type="Pfam" id="PF02775">
    <property type="entry name" value="TPP_enzyme_C"/>
    <property type="match status" value="1"/>
</dbReference>
<dbReference type="PANTHER" id="PTHR48084:SF3">
    <property type="entry name" value="SUBUNIT OF PYRUVATE:FLAVODOXIN OXIDOREDUCTASE"/>
    <property type="match status" value="1"/>
</dbReference>
<keyword evidence="1" id="KW-0560">Oxidoreductase</keyword>
<organism evidence="4 5">
    <name type="scientific">Eiseniibacteriota bacterium</name>
    <dbReference type="NCBI Taxonomy" id="2212470"/>
    <lineage>
        <taxon>Bacteria</taxon>
        <taxon>Candidatus Eiseniibacteriota</taxon>
    </lineage>
</organism>
<dbReference type="Proteomes" id="UP000777784">
    <property type="component" value="Unassembled WGS sequence"/>
</dbReference>
<accession>A0A948RTH7</accession>
<dbReference type="InterPro" id="IPR011766">
    <property type="entry name" value="TPP_enzyme_TPP-bd"/>
</dbReference>
<dbReference type="InterPro" id="IPR029061">
    <property type="entry name" value="THDP-binding"/>
</dbReference>
<gene>
    <name evidence="4" type="ORF">KJ970_07330</name>
</gene>
<dbReference type="SUPFAM" id="SSF53323">
    <property type="entry name" value="Pyruvate-ferredoxin oxidoreductase, PFOR, domain III"/>
    <property type="match status" value="1"/>
</dbReference>
<dbReference type="EMBL" id="JAHJDP010000035">
    <property type="protein sequence ID" value="MBU2690725.1"/>
    <property type="molecule type" value="Genomic_DNA"/>
</dbReference>
<dbReference type="GO" id="GO:0016625">
    <property type="term" value="F:oxidoreductase activity, acting on the aldehyde or oxo group of donors, iron-sulfur protein as acceptor"/>
    <property type="evidence" value="ECO:0007669"/>
    <property type="project" value="UniProtKB-ARBA"/>
</dbReference>
<dbReference type="AlphaFoldDB" id="A0A948RTH7"/>
<evidence type="ECO:0000256" key="1">
    <source>
        <dbReference type="ARBA" id="ARBA00023002"/>
    </source>
</evidence>
<dbReference type="InterPro" id="IPR019752">
    <property type="entry name" value="Pyrv/ketoisovalerate_OxRed_cat"/>
</dbReference>
<dbReference type="Gene3D" id="3.40.920.10">
    <property type="entry name" value="Pyruvate-ferredoxin oxidoreductase, PFOR, domain III"/>
    <property type="match status" value="1"/>
</dbReference>
<dbReference type="CDD" id="cd03375">
    <property type="entry name" value="TPP_OGFOR"/>
    <property type="match status" value="1"/>
</dbReference>
<dbReference type="PANTHER" id="PTHR48084">
    <property type="entry name" value="2-OXOGLUTARATE OXIDOREDUCTASE SUBUNIT KORB-RELATED"/>
    <property type="match status" value="1"/>
</dbReference>
<evidence type="ECO:0000259" key="3">
    <source>
        <dbReference type="Pfam" id="PF02775"/>
    </source>
</evidence>
<dbReference type="GO" id="GO:0030976">
    <property type="term" value="F:thiamine pyrophosphate binding"/>
    <property type="evidence" value="ECO:0007669"/>
    <property type="project" value="InterPro"/>
</dbReference>
<sequence>MAKEVFEKSSSFYGSYERRPGADKVTTHYCPGCGHGNVHKLIAETIEDMGIQDRTIFVSPVGCSVFAYYYFATGNVQVAHGRAPAAATGIKRAHPDSIVIVYQGDGDLAAIGTAEILHAANRGEGITVFFINNAIYGMTGGQMAPTTLVGQKTTTTPRGRTVENEGHPLRIAELLSGLEAPVYIERTAASDAKHMNKTRKAIRKAIQAQIDGKGFSFVEILSPCPTGWGISPVKSRGWIHEALEPIFPLGVTKDRIQELPAHPRGKRIEPANDELWDILEIPSGNGQGEQASTKMDHVAAKYRDPLIKVAGFGGQGVLMLGVALADCGMRYGYNVSWLPSYGPEMRGGTANCHVRMASEPIGSPIVAEISVLVAMNRPSLEKFEKDLIPGGLLFYDSTLVDVEPTRTDVQVIPIPATKLADELGQTRAANMVIMGAYITITKIFPLEHAINTLPDFIKKSSMIPLNVEALKRGEKFILEEYKK</sequence>
<dbReference type="Pfam" id="PF01558">
    <property type="entry name" value="POR"/>
    <property type="match status" value="1"/>
</dbReference>
<feature type="domain" description="Pyruvate/ketoisovalerate oxidoreductase catalytic" evidence="2">
    <location>
        <begin position="313"/>
        <end position="473"/>
    </location>
</feature>
<name>A0A948RTH7_UNCEI</name>
<dbReference type="InterPro" id="IPR051457">
    <property type="entry name" value="2-oxoacid:Fd_oxidoreductase"/>
</dbReference>
<evidence type="ECO:0000313" key="5">
    <source>
        <dbReference type="Proteomes" id="UP000777784"/>
    </source>
</evidence>
<feature type="domain" description="Thiamine pyrophosphate enzyme TPP-binding" evidence="3">
    <location>
        <begin position="71"/>
        <end position="220"/>
    </location>
</feature>
<protein>
    <submittedName>
        <fullName evidence="4">2-oxoacid:acceptor oxidoreductase family protein</fullName>
    </submittedName>
</protein>
<dbReference type="Gene3D" id="3.40.50.970">
    <property type="match status" value="1"/>
</dbReference>
<proteinExistence type="predicted"/>
<dbReference type="GO" id="GO:0045333">
    <property type="term" value="P:cellular respiration"/>
    <property type="evidence" value="ECO:0007669"/>
    <property type="project" value="UniProtKB-ARBA"/>
</dbReference>
<evidence type="ECO:0000313" key="4">
    <source>
        <dbReference type="EMBL" id="MBU2690725.1"/>
    </source>
</evidence>
<dbReference type="SUPFAM" id="SSF52518">
    <property type="entry name" value="Thiamin diphosphate-binding fold (THDP-binding)"/>
    <property type="match status" value="1"/>
</dbReference>
<dbReference type="InterPro" id="IPR002869">
    <property type="entry name" value="Pyrv_flavodox_OxRed_cen"/>
</dbReference>
<comment type="caution">
    <text evidence="4">The sequence shown here is derived from an EMBL/GenBank/DDBJ whole genome shotgun (WGS) entry which is preliminary data.</text>
</comment>